<dbReference type="HOGENOM" id="CLU_1531598_0_0_14"/>
<protein>
    <submittedName>
        <fullName evidence="1">Uncharacterized protein</fullName>
    </submittedName>
</protein>
<reference evidence="1 2" key="1">
    <citation type="journal article" date="2014" name="Genome Biol. Evol.">
        <title>Molecular evolution of the substrate utilization strategies and putative virulence factors in mosquito-associated Spiroplasma species.</title>
        <authorList>
            <person name="Chang T.H."/>
            <person name="Lo W.S."/>
            <person name="Ku C."/>
            <person name="Chen L.L."/>
            <person name="Kuo C.H."/>
        </authorList>
    </citation>
    <scope>NUCLEOTIDE SEQUENCE [LARGE SCALE GENOMIC DNA]</scope>
    <source>
        <strain evidence="1">AES-1</strain>
    </source>
</reference>
<gene>
    <name evidence="1" type="ORF">SCULI_v1c02730</name>
</gene>
<sequence length="175" mass="21192">MKNKLSYILIFTFLISMISNVVSCFPKQFADYIYIKLPFELNQFINYEINYQDNYTNIDPCCDDYLYKNTISSSIKPFLEYVYWGEMAYKYNPKAEVDFILDENETYAIVKNKMTYIEDGVEKILEYNFYAYWVKLGYFTIVGSDQYHHAFGNYSRRFFDYLEFIEELKRDKINL</sequence>
<dbReference type="AlphaFoldDB" id="W6AFX6"/>
<proteinExistence type="predicted"/>
<dbReference type="EMBL" id="CP006681">
    <property type="protein sequence ID" value="AHI52614.1"/>
    <property type="molecule type" value="Genomic_DNA"/>
</dbReference>
<evidence type="ECO:0000313" key="2">
    <source>
        <dbReference type="Proteomes" id="UP000019267"/>
    </source>
</evidence>
<organism evidence="1 2">
    <name type="scientific">Spiroplasma culicicola AES-1</name>
    <dbReference type="NCBI Taxonomy" id="1276246"/>
    <lineage>
        <taxon>Bacteria</taxon>
        <taxon>Bacillati</taxon>
        <taxon>Mycoplasmatota</taxon>
        <taxon>Mollicutes</taxon>
        <taxon>Entomoplasmatales</taxon>
        <taxon>Spiroplasmataceae</taxon>
        <taxon>Spiroplasma</taxon>
    </lineage>
</organism>
<evidence type="ECO:0000313" key="1">
    <source>
        <dbReference type="EMBL" id="AHI52614.1"/>
    </source>
</evidence>
<dbReference type="RefSeq" id="WP_025362856.1">
    <property type="nucleotide sequence ID" value="NZ_CP006681.1"/>
</dbReference>
<name>W6AFX6_9MOLU</name>
<accession>W6AFX6</accession>
<dbReference type="KEGG" id="scq:SCULI_v1c02730"/>
<keyword evidence="2" id="KW-1185">Reference proteome</keyword>
<dbReference type="PATRIC" id="fig|1276246.3.peg.272"/>
<dbReference type="Proteomes" id="UP000019267">
    <property type="component" value="Chromosome"/>
</dbReference>